<evidence type="ECO:0000256" key="9">
    <source>
        <dbReference type="ARBA" id="ARBA00022801"/>
    </source>
</evidence>
<dbReference type="OrthoDB" id="527344at2759"/>
<evidence type="ECO:0000256" key="10">
    <source>
        <dbReference type="ARBA" id="ARBA00022833"/>
    </source>
</evidence>
<feature type="compositionally biased region" description="Polar residues" evidence="11">
    <location>
        <begin position="319"/>
        <end position="334"/>
    </location>
</feature>
<feature type="compositionally biased region" description="Basic and acidic residues" evidence="11">
    <location>
        <begin position="1112"/>
        <end position="1128"/>
    </location>
</feature>
<accession>A0A9P8L3I4</accession>
<dbReference type="GO" id="GO:0042781">
    <property type="term" value="F:3'-tRNA processing endoribonuclease activity"/>
    <property type="evidence" value="ECO:0007669"/>
    <property type="project" value="UniProtKB-EC"/>
</dbReference>
<evidence type="ECO:0000256" key="3">
    <source>
        <dbReference type="ARBA" id="ARBA00007823"/>
    </source>
</evidence>
<evidence type="ECO:0000313" key="15">
    <source>
        <dbReference type="Proteomes" id="UP000698800"/>
    </source>
</evidence>
<feature type="domain" description="tRNase Z endonuclease" evidence="13">
    <location>
        <begin position="137"/>
        <end position="199"/>
    </location>
</feature>
<sequence>MNDSTHNYDYVVGALTLPPDLGLGKFGFGRFEESLPSGLEPATSMSISKRSCLLRLRISSCWSRNIRTLRNSSLLSDPEISSRDVEPRKVHFSKYSIPKGHIPHSGSYILFLFNHILNPLPSPPAGEDYRRMRSHVEFLTTPTADTPGTTLLLHFDKKRYLIGNIAEGTQRACVQRGVKLTKVSDIFLTGRVEWANTGGLIGMILSLADVLSTQVEDATQNAKEKAERLKRQQNANGDDGKPNEPTASFEKPTLTLHGGRNLAHTLATARRFVFRKGMAIELDEYGGRDTQPTLRDEEWEPTFIDENIKAWAMAIPPSTSNLGTNTSPISTTFKSPRKRSFDMVDETQTAEPGQYHPRESFDNKRNTDDLMRKAIISEMFNSGWRLDHLVEKPLSEVPMPAAIFIRDPETGKISKYSGPMPQETGSPGDQSGSMDDIKVLVRQPWPGALIKQLPPTSPSREALSYFIKNHDQRGRFLPEKAKVLGVEKGPKWADLAKGKSVGAIDGSIITPEMVLAEGTKGTGFAVVDLPSKEYVDGLVNREEWKTEAIMDGIGVILWILGPEVGKDERLGGFLADMSHIIHIMSSPDYCPNYLAFDSSATATIQLSQLDPSRFRLPIHDNLKVPQLGDSTPDTLCESPPFQTAQRGTRVQLHPKFEVQDQFVEPPLNTAKVSLLAPEEVLLLAQTARDELQDDDIKREIAQQQNDIPGQDVEIVTLGTGSCLPSKYRNVLATLVRVPGAGSYLFDCGENTLGQLRRMFRAEEVSEILRDLKAIWISHLHADHHLGITSVIKAWHEEVWDSRKHQGSQGDSVAPPDDLLKVLQREKRLFVLSDSSMIQWLREYASVENYGFDKLVPLSIRSARPSRGVSSVICWGEEVSAFDGEAERGPKELQGYDHCRGARAVSVTFPDGFKFSYSGDCRPSKDFAAIGRGSTVLLHEATFDDELQGDAQAKKHSTTSEALGVGVAMGARRVILTHFSQRYQKIPVMDSVEGQDLGIDAAEIDVPNSEDGHITIPDTIVSDPTMPTSMESSVVKIKKPAFTDMKIGVAFDFMRVKVGEIAHLERFTPALTKLFKRQEAEEEPREVEGGTQKNKQKTSKSNRAVKAIQIEATNDKTNRRERRIVEHGRGGPQDGRQNTTVA</sequence>
<evidence type="ECO:0000256" key="6">
    <source>
        <dbReference type="ARBA" id="ARBA00022722"/>
    </source>
</evidence>
<evidence type="ECO:0000256" key="11">
    <source>
        <dbReference type="SAM" id="MobiDB-lite"/>
    </source>
</evidence>
<dbReference type="InterPro" id="IPR036866">
    <property type="entry name" value="RibonucZ/Hydroxyglut_hydro"/>
</dbReference>
<keyword evidence="5" id="KW-0819">tRNA processing</keyword>
<evidence type="ECO:0000256" key="2">
    <source>
        <dbReference type="ARBA" id="ARBA00001947"/>
    </source>
</evidence>
<evidence type="ECO:0000256" key="1">
    <source>
        <dbReference type="ARBA" id="ARBA00000402"/>
    </source>
</evidence>
<evidence type="ECO:0000256" key="8">
    <source>
        <dbReference type="ARBA" id="ARBA00022759"/>
    </source>
</evidence>
<dbReference type="InterPro" id="IPR027794">
    <property type="entry name" value="tRNase_Z_dom"/>
</dbReference>
<dbReference type="Proteomes" id="UP000698800">
    <property type="component" value="Unassembled WGS sequence"/>
</dbReference>
<dbReference type="InterPro" id="IPR047151">
    <property type="entry name" value="RNZ2-like"/>
</dbReference>
<dbReference type="PANTHER" id="PTHR12553:SF49">
    <property type="entry name" value="ZINC PHOSPHODIESTERASE ELAC PROTEIN 2"/>
    <property type="match status" value="1"/>
</dbReference>
<keyword evidence="8" id="KW-0255">Endonuclease</keyword>
<dbReference type="PANTHER" id="PTHR12553">
    <property type="entry name" value="ZINC PHOSPHODIESTERASE ELAC PROTEIN 2"/>
    <property type="match status" value="1"/>
</dbReference>
<dbReference type="AlphaFoldDB" id="A0A9P8L3I4"/>
<feature type="region of interest" description="Disordered" evidence="11">
    <location>
        <begin position="219"/>
        <end position="255"/>
    </location>
</feature>
<dbReference type="InterPro" id="IPR001279">
    <property type="entry name" value="Metallo-B-lactamas"/>
</dbReference>
<dbReference type="GO" id="GO:1990180">
    <property type="term" value="P:mitochondrial tRNA 3'-end processing"/>
    <property type="evidence" value="ECO:0007669"/>
    <property type="project" value="TreeGrafter"/>
</dbReference>
<comment type="catalytic activity">
    <reaction evidence="1">
        <text>Endonucleolytic cleavage of RNA, removing extra 3' nucleotides from tRNA precursor, generating 3' termini of tRNAs. A 3'-hydroxy group is left at the tRNA terminus and a 5'-phosphoryl group is left at the trailer molecule.</text>
        <dbReference type="EC" id="3.1.26.11"/>
    </reaction>
</comment>
<comment type="similarity">
    <text evidence="3">Belongs to the RNase Z family.</text>
</comment>
<evidence type="ECO:0000256" key="4">
    <source>
        <dbReference type="ARBA" id="ARBA00012477"/>
    </source>
</evidence>
<protein>
    <recommendedName>
        <fullName evidence="4">ribonuclease Z</fullName>
        <ecNumber evidence="4">3.1.26.11</ecNumber>
    </recommendedName>
</protein>
<dbReference type="EMBL" id="JAGHQL010000064">
    <property type="protein sequence ID" value="KAH0541976.1"/>
    <property type="molecule type" value="Genomic_DNA"/>
</dbReference>
<evidence type="ECO:0000256" key="5">
    <source>
        <dbReference type="ARBA" id="ARBA00022694"/>
    </source>
</evidence>
<evidence type="ECO:0000313" key="14">
    <source>
        <dbReference type="EMBL" id="KAH0541976.1"/>
    </source>
</evidence>
<dbReference type="SUPFAM" id="SSF56281">
    <property type="entry name" value="Metallo-hydrolase/oxidoreductase"/>
    <property type="match status" value="2"/>
</dbReference>
<feature type="region of interest" description="Disordered" evidence="11">
    <location>
        <begin position="319"/>
        <end position="340"/>
    </location>
</feature>
<gene>
    <name evidence="14" type="ORF">FGG08_003608</name>
</gene>
<proteinExistence type="inferred from homology"/>
<dbReference type="GO" id="GO:0046872">
    <property type="term" value="F:metal ion binding"/>
    <property type="evidence" value="ECO:0007669"/>
    <property type="project" value="UniProtKB-KW"/>
</dbReference>
<evidence type="ECO:0000256" key="7">
    <source>
        <dbReference type="ARBA" id="ARBA00022723"/>
    </source>
</evidence>
<feature type="domain" description="Metallo-beta-lactamase" evidence="12">
    <location>
        <begin position="743"/>
        <end position="978"/>
    </location>
</feature>
<keyword evidence="10" id="KW-0862">Zinc</keyword>
<dbReference type="Pfam" id="PF12706">
    <property type="entry name" value="Lactamase_B_2"/>
    <property type="match status" value="1"/>
</dbReference>
<evidence type="ECO:0000259" key="13">
    <source>
        <dbReference type="Pfam" id="PF13691"/>
    </source>
</evidence>
<reference evidence="14" key="1">
    <citation type="submission" date="2021-03" db="EMBL/GenBank/DDBJ databases">
        <title>Comparative genomics and phylogenomic investigation of the class Geoglossomycetes provide insights into ecological specialization and systematics.</title>
        <authorList>
            <person name="Melie T."/>
            <person name="Pirro S."/>
            <person name="Miller A.N."/>
            <person name="Quandt A."/>
        </authorList>
    </citation>
    <scope>NUCLEOTIDE SEQUENCE</scope>
    <source>
        <strain evidence="14">GBOQ0MN5Z8</strain>
    </source>
</reference>
<comment type="caution">
    <text evidence="14">The sequence shown here is derived from an EMBL/GenBank/DDBJ whole genome shotgun (WGS) entry which is preliminary data.</text>
</comment>
<comment type="cofactor">
    <cofactor evidence="2">
        <name>Zn(2+)</name>
        <dbReference type="ChEBI" id="CHEBI:29105"/>
    </cofactor>
</comment>
<name>A0A9P8L3I4_9PEZI</name>
<dbReference type="Pfam" id="PF13691">
    <property type="entry name" value="Lactamase_B_4"/>
    <property type="match status" value="1"/>
</dbReference>
<keyword evidence="15" id="KW-1185">Reference proteome</keyword>
<keyword evidence="6" id="KW-0540">Nuclease</keyword>
<feature type="region of interest" description="Disordered" evidence="11">
    <location>
        <begin position="1078"/>
        <end position="1141"/>
    </location>
</feature>
<keyword evidence="9" id="KW-0378">Hydrolase</keyword>
<feature type="region of interest" description="Disordered" evidence="11">
    <location>
        <begin position="1007"/>
        <end position="1026"/>
    </location>
</feature>
<dbReference type="Gene3D" id="3.60.15.10">
    <property type="entry name" value="Ribonuclease Z/Hydroxyacylglutathione hydrolase-like"/>
    <property type="match status" value="2"/>
</dbReference>
<dbReference type="CDD" id="cd07718">
    <property type="entry name" value="RNaseZ_ELAC1_ELAC2-C-term-like_MBL-fold"/>
    <property type="match status" value="1"/>
</dbReference>
<keyword evidence="7" id="KW-0479">Metal-binding</keyword>
<evidence type="ECO:0000259" key="12">
    <source>
        <dbReference type="Pfam" id="PF12706"/>
    </source>
</evidence>
<organism evidence="14 15">
    <name type="scientific">Glutinoglossum americanum</name>
    <dbReference type="NCBI Taxonomy" id="1670608"/>
    <lineage>
        <taxon>Eukaryota</taxon>
        <taxon>Fungi</taxon>
        <taxon>Dikarya</taxon>
        <taxon>Ascomycota</taxon>
        <taxon>Pezizomycotina</taxon>
        <taxon>Geoglossomycetes</taxon>
        <taxon>Geoglossales</taxon>
        <taxon>Geoglossaceae</taxon>
        <taxon>Glutinoglossum</taxon>
    </lineage>
</organism>
<dbReference type="GO" id="GO:0005739">
    <property type="term" value="C:mitochondrion"/>
    <property type="evidence" value="ECO:0007669"/>
    <property type="project" value="TreeGrafter"/>
</dbReference>
<dbReference type="EC" id="3.1.26.11" evidence="4"/>